<organism evidence="6 7">
    <name type="scientific">Roseibium alexandrii</name>
    <dbReference type="NCBI Taxonomy" id="388408"/>
    <lineage>
        <taxon>Bacteria</taxon>
        <taxon>Pseudomonadati</taxon>
        <taxon>Pseudomonadota</taxon>
        <taxon>Alphaproteobacteria</taxon>
        <taxon>Hyphomicrobiales</taxon>
        <taxon>Stappiaceae</taxon>
        <taxon>Roseibium</taxon>
    </lineage>
</organism>
<keyword evidence="3" id="KW-0804">Transcription</keyword>
<dbReference type="EMBL" id="CXWD01000013">
    <property type="protein sequence ID" value="CTQ72793.1"/>
    <property type="molecule type" value="Genomic_DNA"/>
</dbReference>
<feature type="domain" description="HTH tetR-type" evidence="5">
    <location>
        <begin position="17"/>
        <end position="77"/>
    </location>
</feature>
<dbReference type="Pfam" id="PF00440">
    <property type="entry name" value="TetR_N"/>
    <property type="match status" value="1"/>
</dbReference>
<evidence type="ECO:0000313" key="7">
    <source>
        <dbReference type="Proteomes" id="UP000053235"/>
    </source>
</evidence>
<dbReference type="InterPro" id="IPR041586">
    <property type="entry name" value="PsrA_TetR_C"/>
</dbReference>
<keyword evidence="1" id="KW-0805">Transcription regulation</keyword>
<evidence type="ECO:0000256" key="3">
    <source>
        <dbReference type="ARBA" id="ARBA00023163"/>
    </source>
</evidence>
<dbReference type="AlphaFoldDB" id="A0A0M7AGC2"/>
<evidence type="ECO:0000256" key="4">
    <source>
        <dbReference type="PROSITE-ProRule" id="PRU00335"/>
    </source>
</evidence>
<dbReference type="PRINTS" id="PR00455">
    <property type="entry name" value="HTHTETR"/>
</dbReference>
<dbReference type="PROSITE" id="PS50977">
    <property type="entry name" value="HTH_TETR_2"/>
    <property type="match status" value="1"/>
</dbReference>
<dbReference type="GO" id="GO:0003700">
    <property type="term" value="F:DNA-binding transcription factor activity"/>
    <property type="evidence" value="ECO:0007669"/>
    <property type="project" value="TreeGrafter"/>
</dbReference>
<keyword evidence="7" id="KW-1185">Reference proteome</keyword>
<dbReference type="InterPro" id="IPR050109">
    <property type="entry name" value="HTH-type_TetR-like_transc_reg"/>
</dbReference>
<gene>
    <name evidence="6" type="ORF">LAX5112_03304</name>
</gene>
<dbReference type="Pfam" id="PF17939">
    <property type="entry name" value="TetR_C_30"/>
    <property type="match status" value="1"/>
</dbReference>
<dbReference type="InterPro" id="IPR001647">
    <property type="entry name" value="HTH_TetR"/>
</dbReference>
<evidence type="ECO:0000256" key="1">
    <source>
        <dbReference type="ARBA" id="ARBA00023015"/>
    </source>
</evidence>
<dbReference type="SUPFAM" id="SSF46689">
    <property type="entry name" value="Homeodomain-like"/>
    <property type="match status" value="1"/>
</dbReference>
<evidence type="ECO:0000313" key="6">
    <source>
        <dbReference type="EMBL" id="CTQ72793.1"/>
    </source>
</evidence>
<reference evidence="7" key="1">
    <citation type="submission" date="2015-07" db="EMBL/GenBank/DDBJ databases">
        <authorList>
            <person name="Rodrigo-Torres Lidia"/>
            <person name="Arahal R.David."/>
        </authorList>
    </citation>
    <scope>NUCLEOTIDE SEQUENCE [LARGE SCALE GENOMIC DNA]</scope>
    <source>
        <strain evidence="7">CECT 5112</strain>
    </source>
</reference>
<evidence type="ECO:0000259" key="5">
    <source>
        <dbReference type="PROSITE" id="PS50977"/>
    </source>
</evidence>
<dbReference type="GO" id="GO:0000976">
    <property type="term" value="F:transcription cis-regulatory region binding"/>
    <property type="evidence" value="ECO:0007669"/>
    <property type="project" value="TreeGrafter"/>
</dbReference>
<dbReference type="STRING" id="388408.LAX5112_03304"/>
<dbReference type="PANTHER" id="PTHR30055">
    <property type="entry name" value="HTH-TYPE TRANSCRIPTIONAL REGULATOR RUTR"/>
    <property type="match status" value="1"/>
</dbReference>
<dbReference type="Proteomes" id="UP000053235">
    <property type="component" value="Unassembled WGS sequence"/>
</dbReference>
<feature type="DNA-binding region" description="H-T-H motif" evidence="4">
    <location>
        <begin position="40"/>
        <end position="59"/>
    </location>
</feature>
<dbReference type="Gene3D" id="1.10.357.10">
    <property type="entry name" value="Tetracycline Repressor, domain 2"/>
    <property type="match status" value="1"/>
</dbReference>
<dbReference type="RefSeq" id="WP_055672726.1">
    <property type="nucleotide sequence ID" value="NZ_CXWD01000013.1"/>
</dbReference>
<evidence type="ECO:0000256" key="2">
    <source>
        <dbReference type="ARBA" id="ARBA00023125"/>
    </source>
</evidence>
<name>A0A0M7AGC2_9HYPH</name>
<dbReference type="SUPFAM" id="SSF48498">
    <property type="entry name" value="Tetracyclin repressor-like, C-terminal domain"/>
    <property type="match status" value="1"/>
</dbReference>
<dbReference type="InterPro" id="IPR036271">
    <property type="entry name" value="Tet_transcr_reg_TetR-rel_C_sf"/>
</dbReference>
<dbReference type="InterPro" id="IPR009057">
    <property type="entry name" value="Homeodomain-like_sf"/>
</dbReference>
<proteinExistence type="predicted"/>
<dbReference type="PANTHER" id="PTHR30055:SF234">
    <property type="entry name" value="HTH-TYPE TRANSCRIPTIONAL REGULATOR BETI"/>
    <property type="match status" value="1"/>
</dbReference>
<keyword evidence="2 4" id="KW-0238">DNA-binding</keyword>
<accession>A0A0M7AGC2</accession>
<dbReference type="OrthoDB" id="2356263at2"/>
<protein>
    <submittedName>
        <fullName evidence="6">DNA-binding transcriptional repressor AcrR</fullName>
    </submittedName>
</protein>
<sequence length="222" mass="24302">MTDVSAPRKRAPSKKSLETKARILDAAEDLFSKRGFDGTSIRDIAKQAGAQVALVHHHGGPKEELFHMVVARRAKPLAELRLQALEEKRSVAEREGRSKLTLREILASFVQPFLEMTLSDGAPWPAYGRLIALVSADERWRDIAAECFDPTAAVFVDEIADLLPGASRTALSAAFVFTVSGMLALTASSWRIGAVAREQEEADLAETLLDYSEAGFFKLCQS</sequence>